<name>A0A518BXT2_9BACT</name>
<dbReference type="Pfam" id="PF01497">
    <property type="entry name" value="Peripla_BP_2"/>
    <property type="match status" value="1"/>
</dbReference>
<dbReference type="AlphaFoldDB" id="A0A518BXT2"/>
<dbReference type="InterPro" id="IPR002491">
    <property type="entry name" value="ABC_transptr_periplasmic_BD"/>
</dbReference>
<dbReference type="Gene3D" id="3.40.50.1980">
    <property type="entry name" value="Nitrogenase molybdenum iron protein domain"/>
    <property type="match status" value="2"/>
</dbReference>
<evidence type="ECO:0000256" key="1">
    <source>
        <dbReference type="SAM" id="SignalP"/>
    </source>
</evidence>
<evidence type="ECO:0000313" key="4">
    <source>
        <dbReference type="Proteomes" id="UP000320386"/>
    </source>
</evidence>
<feature type="domain" description="Fe/B12 periplasmic-binding" evidence="2">
    <location>
        <begin position="26"/>
        <end position="292"/>
    </location>
</feature>
<dbReference type="EMBL" id="CP036280">
    <property type="protein sequence ID" value="QDU71789.1"/>
    <property type="molecule type" value="Genomic_DNA"/>
</dbReference>
<dbReference type="SUPFAM" id="SSF53807">
    <property type="entry name" value="Helical backbone' metal receptor"/>
    <property type="match status" value="1"/>
</dbReference>
<evidence type="ECO:0000259" key="2">
    <source>
        <dbReference type="PROSITE" id="PS50983"/>
    </source>
</evidence>
<sequence precursor="true">MGERGWLAFALVASLTACALGSSAERVVSLAPALTRMVVDVGAGDRLVGVAEHDAAAPEGVVVVGSMMAIDRERLIAVRPDLMVHMGVMGATGGHLEMVARRTGCSVVGLGYPEGVGDVLRLVARYPDEAERVTVGSLVDREAAAVALRRSLEGRLAAVAERVAGVDRPRVLLVFGVEPVAASGPGTVLDEMLALAGGRNALGEAGGPYQVLDQELLRKVSPEAVLLLLPNAPELVAGDARLVPWERSGTPAWREGRVWLLNHPEVLLPSTRMVEVVELMARRLHPALFEAGASDE</sequence>
<feature type="chain" id="PRO_5021770415" evidence="1">
    <location>
        <begin position="20"/>
        <end position="296"/>
    </location>
</feature>
<reference evidence="3 4" key="1">
    <citation type="submission" date="2019-02" db="EMBL/GenBank/DDBJ databases">
        <title>Deep-cultivation of Planctomycetes and their phenomic and genomic characterization uncovers novel biology.</title>
        <authorList>
            <person name="Wiegand S."/>
            <person name="Jogler M."/>
            <person name="Boedeker C."/>
            <person name="Pinto D."/>
            <person name="Vollmers J."/>
            <person name="Rivas-Marin E."/>
            <person name="Kohn T."/>
            <person name="Peeters S.H."/>
            <person name="Heuer A."/>
            <person name="Rast P."/>
            <person name="Oberbeckmann S."/>
            <person name="Bunk B."/>
            <person name="Jeske O."/>
            <person name="Meyerdierks A."/>
            <person name="Storesund J.E."/>
            <person name="Kallscheuer N."/>
            <person name="Luecker S."/>
            <person name="Lage O.M."/>
            <person name="Pohl T."/>
            <person name="Merkel B.J."/>
            <person name="Hornburger P."/>
            <person name="Mueller R.-W."/>
            <person name="Bruemmer F."/>
            <person name="Labrenz M."/>
            <person name="Spormann A.M."/>
            <person name="Op den Camp H."/>
            <person name="Overmann J."/>
            <person name="Amann R."/>
            <person name="Jetten M.S.M."/>
            <person name="Mascher T."/>
            <person name="Medema M.H."/>
            <person name="Devos D.P."/>
            <person name="Kaster A.-K."/>
            <person name="Ovreas L."/>
            <person name="Rohde M."/>
            <person name="Galperin M.Y."/>
            <person name="Jogler C."/>
        </authorList>
    </citation>
    <scope>NUCLEOTIDE SEQUENCE [LARGE SCALE GENOMIC DNA]</scope>
    <source>
        <strain evidence="3 4">Pan265</strain>
    </source>
</reference>
<evidence type="ECO:0000313" key="3">
    <source>
        <dbReference type="EMBL" id="QDU71789.1"/>
    </source>
</evidence>
<organism evidence="3 4">
    <name type="scientific">Mucisphaera calidilacus</name>
    <dbReference type="NCBI Taxonomy" id="2527982"/>
    <lineage>
        <taxon>Bacteria</taxon>
        <taxon>Pseudomonadati</taxon>
        <taxon>Planctomycetota</taxon>
        <taxon>Phycisphaerae</taxon>
        <taxon>Phycisphaerales</taxon>
        <taxon>Phycisphaeraceae</taxon>
        <taxon>Mucisphaera</taxon>
    </lineage>
</organism>
<dbReference type="RefSeq" id="WP_236254277.1">
    <property type="nucleotide sequence ID" value="NZ_CP036280.1"/>
</dbReference>
<feature type="signal peptide" evidence="1">
    <location>
        <begin position="1"/>
        <end position="19"/>
    </location>
</feature>
<dbReference type="Proteomes" id="UP000320386">
    <property type="component" value="Chromosome"/>
</dbReference>
<dbReference type="KEGG" id="mcad:Pan265_16420"/>
<keyword evidence="4" id="KW-1185">Reference proteome</keyword>
<dbReference type="PANTHER" id="PTHR30535:SF34">
    <property type="entry name" value="MOLYBDATE-BINDING PROTEIN MOLA"/>
    <property type="match status" value="1"/>
</dbReference>
<protein>
    <submittedName>
        <fullName evidence="3">Vitamin B12-binding protein</fullName>
    </submittedName>
</protein>
<keyword evidence="1" id="KW-0732">Signal</keyword>
<gene>
    <name evidence="3" type="primary">btuF</name>
    <name evidence="3" type="ORF">Pan265_16420</name>
</gene>
<dbReference type="PROSITE" id="PS50983">
    <property type="entry name" value="FE_B12_PBP"/>
    <property type="match status" value="1"/>
</dbReference>
<dbReference type="PROSITE" id="PS51257">
    <property type="entry name" value="PROKAR_LIPOPROTEIN"/>
    <property type="match status" value="1"/>
</dbReference>
<dbReference type="InterPro" id="IPR050902">
    <property type="entry name" value="ABC_Transporter_SBP"/>
</dbReference>
<dbReference type="PANTHER" id="PTHR30535">
    <property type="entry name" value="VITAMIN B12-BINDING PROTEIN"/>
    <property type="match status" value="1"/>
</dbReference>
<proteinExistence type="predicted"/>
<accession>A0A518BXT2</accession>